<comment type="subcellular location">
    <subcellularLocation>
        <location evidence="2">Cytoplasm</location>
        <location evidence="2">Cytosol</location>
    </subcellularLocation>
    <subcellularLocation>
        <location evidence="1">Lysosome</location>
    </subcellularLocation>
    <subcellularLocation>
        <location evidence="3">Secreted</location>
        <location evidence="3">Extracellular exosome</location>
    </subcellularLocation>
</comment>
<dbReference type="Proteomes" id="UP000515150">
    <property type="component" value="Chromosome 9"/>
</dbReference>
<evidence type="ECO:0000256" key="7">
    <source>
        <dbReference type="ARBA" id="ARBA00022525"/>
    </source>
</evidence>
<dbReference type="GO" id="GO:0042119">
    <property type="term" value="P:neutrophil activation"/>
    <property type="evidence" value="ECO:0007669"/>
    <property type="project" value="TreeGrafter"/>
</dbReference>
<dbReference type="SUPFAM" id="SSF50353">
    <property type="entry name" value="Cytokine"/>
    <property type="match status" value="1"/>
</dbReference>
<dbReference type="InParanoid" id="A0A6P7NPE6"/>
<dbReference type="PRINTS" id="PR00264">
    <property type="entry name" value="INTERLEUKIN1"/>
</dbReference>
<dbReference type="GO" id="GO:0051781">
    <property type="term" value="P:positive regulation of cell division"/>
    <property type="evidence" value="ECO:0007669"/>
    <property type="project" value="UniProtKB-KW"/>
</dbReference>
<gene>
    <name evidence="14" type="primary">LOC114863211</name>
</gene>
<sequence length="246" mass="28234">MECEMRSSVSMKWSHRMPTGLELEVSHQPLKMKHLVNIIIALERLKTSGSQSVLSTEFRDENLLHVVMESIIEEHLVTECESAPSNDFSSGVEYQCSINDTKKRSLVLSQDSLKLYAIMLQGGNEHRKVYLNMSTYIHPSPDREARPVTLRIKGTDLYLSCFKDDAEPTLHLEVVEDKSSLSTISPNSEEMRFLFYKHDTGLNVSTLMSARFPDWYISTGQSDNNPVEMCQETDNRYRTFTIQRQS</sequence>
<dbReference type="GO" id="GO:0001660">
    <property type="term" value="P:fever generation"/>
    <property type="evidence" value="ECO:0007669"/>
    <property type="project" value="UniProtKB-KW"/>
</dbReference>
<dbReference type="GO" id="GO:0005764">
    <property type="term" value="C:lysosome"/>
    <property type="evidence" value="ECO:0007669"/>
    <property type="project" value="UniProtKB-SubCell"/>
</dbReference>
<evidence type="ECO:0000256" key="12">
    <source>
        <dbReference type="RuleBase" id="RU003753"/>
    </source>
</evidence>
<dbReference type="Gene3D" id="2.80.10.50">
    <property type="match status" value="1"/>
</dbReference>
<evidence type="ECO:0000256" key="11">
    <source>
        <dbReference type="ARBA" id="ARBA00023246"/>
    </source>
</evidence>
<keyword evidence="9" id="KW-0395">Inflammatory response</keyword>
<keyword evidence="10" id="KW-0458">Lysosome</keyword>
<keyword evidence="13" id="KW-1185">Reference proteome</keyword>
<accession>A0A6P7NPE6</accession>
<dbReference type="PRINTS" id="PR01357">
    <property type="entry name" value="INTRLEUKN1AB"/>
</dbReference>
<dbReference type="InterPro" id="IPR000975">
    <property type="entry name" value="IL-1_fam"/>
</dbReference>
<dbReference type="GO" id="GO:0019221">
    <property type="term" value="P:cytokine-mediated signaling pathway"/>
    <property type="evidence" value="ECO:0007669"/>
    <property type="project" value="TreeGrafter"/>
</dbReference>
<dbReference type="GO" id="GO:0005829">
    <property type="term" value="C:cytosol"/>
    <property type="evidence" value="ECO:0007669"/>
    <property type="project" value="UniProtKB-SubCell"/>
</dbReference>
<dbReference type="GO" id="GO:0005149">
    <property type="term" value="F:interleukin-1 receptor binding"/>
    <property type="evidence" value="ECO:0007669"/>
    <property type="project" value="UniProtKB-UniRule"/>
</dbReference>
<organism evidence="13 14">
    <name type="scientific">Betta splendens</name>
    <name type="common">Siamese fighting fish</name>
    <dbReference type="NCBI Taxonomy" id="158456"/>
    <lineage>
        <taxon>Eukaryota</taxon>
        <taxon>Metazoa</taxon>
        <taxon>Chordata</taxon>
        <taxon>Craniata</taxon>
        <taxon>Vertebrata</taxon>
        <taxon>Euteleostomi</taxon>
        <taxon>Actinopterygii</taxon>
        <taxon>Neopterygii</taxon>
        <taxon>Teleostei</taxon>
        <taxon>Neoteleostei</taxon>
        <taxon>Acanthomorphata</taxon>
        <taxon>Anabantaria</taxon>
        <taxon>Anabantiformes</taxon>
        <taxon>Anabantoidei</taxon>
        <taxon>Osphronemidae</taxon>
        <taxon>Betta</taxon>
    </lineage>
</organism>
<evidence type="ECO:0000256" key="9">
    <source>
        <dbReference type="ARBA" id="ARBA00023198"/>
    </source>
</evidence>
<dbReference type="GO" id="GO:0005125">
    <property type="term" value="F:cytokine activity"/>
    <property type="evidence" value="ECO:0007669"/>
    <property type="project" value="UniProtKB-UniRule"/>
</dbReference>
<name>A0A6P7NPE6_BETSP</name>
<dbReference type="GO" id="GO:0006955">
    <property type="term" value="P:immune response"/>
    <property type="evidence" value="ECO:0007669"/>
    <property type="project" value="InterPro"/>
</dbReference>
<dbReference type="PRINTS" id="PR01359">
    <property type="entry name" value="INTRLEUKIN1B"/>
</dbReference>
<dbReference type="GO" id="GO:0071222">
    <property type="term" value="P:cellular response to lipopolysaccharide"/>
    <property type="evidence" value="ECO:0007669"/>
    <property type="project" value="TreeGrafter"/>
</dbReference>
<dbReference type="OrthoDB" id="9449069at2759"/>
<proteinExistence type="inferred from homology"/>
<dbReference type="Pfam" id="PF00340">
    <property type="entry name" value="IL1"/>
    <property type="match status" value="1"/>
</dbReference>
<dbReference type="SMART" id="SM00125">
    <property type="entry name" value="IL1"/>
    <property type="match status" value="1"/>
</dbReference>
<evidence type="ECO:0000256" key="4">
    <source>
        <dbReference type="ARBA" id="ARBA00010448"/>
    </source>
</evidence>
<evidence type="ECO:0000256" key="1">
    <source>
        <dbReference type="ARBA" id="ARBA00004371"/>
    </source>
</evidence>
<dbReference type="GO" id="GO:0048246">
    <property type="term" value="P:macrophage chemotaxis"/>
    <property type="evidence" value="ECO:0007669"/>
    <property type="project" value="TreeGrafter"/>
</dbReference>
<dbReference type="CDD" id="cd23296">
    <property type="entry name" value="beta-trefoil_IL1B"/>
    <property type="match status" value="1"/>
</dbReference>
<dbReference type="GeneID" id="114863211"/>
<keyword evidence="7 12" id="KW-0964">Secreted</keyword>
<keyword evidence="11" id="KW-0497">Mitogen</keyword>
<dbReference type="PANTHER" id="PTHR10078:SF30">
    <property type="entry name" value="INTERLEUKIN-1 BETA"/>
    <property type="match status" value="1"/>
</dbReference>
<keyword evidence="5" id="KW-0963">Cytoplasm</keyword>
<keyword evidence="6" id="KW-0202">Cytokine</keyword>
<evidence type="ECO:0000313" key="14">
    <source>
        <dbReference type="RefSeq" id="XP_029019935.1"/>
    </source>
</evidence>
<evidence type="ECO:0000313" key="13">
    <source>
        <dbReference type="Proteomes" id="UP000515150"/>
    </source>
</evidence>
<evidence type="ECO:0000256" key="10">
    <source>
        <dbReference type="ARBA" id="ARBA00023228"/>
    </source>
</evidence>
<evidence type="ECO:0000256" key="6">
    <source>
        <dbReference type="ARBA" id="ARBA00022514"/>
    </source>
</evidence>
<dbReference type="GO" id="GO:0005615">
    <property type="term" value="C:extracellular space"/>
    <property type="evidence" value="ECO:0007669"/>
    <property type="project" value="UniProtKB-KW"/>
</dbReference>
<dbReference type="GO" id="GO:0010628">
    <property type="term" value="P:positive regulation of gene expression"/>
    <property type="evidence" value="ECO:0007669"/>
    <property type="project" value="TreeGrafter"/>
</dbReference>
<reference evidence="14" key="1">
    <citation type="submission" date="2025-08" db="UniProtKB">
        <authorList>
            <consortium name="RefSeq"/>
        </authorList>
    </citation>
    <scope>IDENTIFICATION</scope>
</reference>
<comment type="similarity">
    <text evidence="4 12">Belongs to the IL-1 family.</text>
</comment>
<evidence type="ECO:0000256" key="5">
    <source>
        <dbReference type="ARBA" id="ARBA00022490"/>
    </source>
</evidence>
<dbReference type="GO" id="GO:1901222">
    <property type="term" value="P:regulation of non-canonical NF-kappaB signal transduction"/>
    <property type="evidence" value="ECO:0007669"/>
    <property type="project" value="TreeGrafter"/>
</dbReference>
<keyword evidence="8" id="KW-0666">Pyrogen</keyword>
<evidence type="ECO:0000256" key="3">
    <source>
        <dbReference type="ARBA" id="ARBA00004550"/>
    </source>
</evidence>
<evidence type="ECO:0000256" key="8">
    <source>
        <dbReference type="ARBA" id="ARBA00022620"/>
    </source>
</evidence>
<dbReference type="PANTHER" id="PTHR10078">
    <property type="entry name" value="INTERLEUKIN-1 FAMILY MEMBER"/>
    <property type="match status" value="1"/>
</dbReference>
<dbReference type="AlphaFoldDB" id="A0A6P7NPE6"/>
<protein>
    <recommendedName>
        <fullName evidence="12">Interleukin-1</fullName>
    </recommendedName>
</protein>
<dbReference type="InterPro" id="IPR008996">
    <property type="entry name" value="IL1/FGF"/>
</dbReference>
<evidence type="ECO:0000256" key="2">
    <source>
        <dbReference type="ARBA" id="ARBA00004514"/>
    </source>
</evidence>
<dbReference type="RefSeq" id="XP_029019935.1">
    <property type="nucleotide sequence ID" value="XM_029164102.3"/>
</dbReference>
<dbReference type="KEGG" id="bspl:114863211"/>